<organism evidence="3 4">
    <name type="scientific">Desulforamulus profundi</name>
    <dbReference type="NCBI Taxonomy" id="1383067"/>
    <lineage>
        <taxon>Bacteria</taxon>
        <taxon>Bacillati</taxon>
        <taxon>Bacillota</taxon>
        <taxon>Clostridia</taxon>
        <taxon>Eubacteriales</taxon>
        <taxon>Peptococcaceae</taxon>
        <taxon>Desulforamulus</taxon>
    </lineage>
</organism>
<gene>
    <name evidence="3" type="ORF">P378_01250</name>
</gene>
<keyword evidence="1" id="KW-0812">Transmembrane</keyword>
<keyword evidence="4" id="KW-1185">Reference proteome</keyword>
<sequence>MSLGLWVTRSIIRVLPLSYMIFIWFLSSQPSHSVIDLGFYDSLIKESLHLVEFAILYGLLVLAFLTGGPLSPRENKIAIIISVAYAFVDEFHQSFIPSRSASVIDLIKDTAGVALVWFFIKQTYFRKEQSKIGRFLSAITDRLAPEAGQHGSK</sequence>
<keyword evidence="1" id="KW-0472">Membrane</keyword>
<dbReference type="OrthoDB" id="291892at2"/>
<feature type="domain" description="VanZ-like" evidence="2">
    <location>
        <begin position="37"/>
        <end position="120"/>
    </location>
</feature>
<protein>
    <recommendedName>
        <fullName evidence="2">VanZ-like domain-containing protein</fullName>
    </recommendedName>
</protein>
<keyword evidence="1" id="KW-1133">Transmembrane helix</keyword>
<evidence type="ECO:0000313" key="4">
    <source>
        <dbReference type="Proteomes" id="UP000222564"/>
    </source>
</evidence>
<reference evidence="3 4" key="1">
    <citation type="submission" date="2013-09" db="EMBL/GenBank/DDBJ databases">
        <title>Biodegradation of hydrocarbons in the deep terrestrial subsurface : characterization of a microbial consortium composed of two Desulfotomaculum species originating from a deep geological formation.</title>
        <authorList>
            <person name="Aullo T."/>
            <person name="Berlendis S."/>
            <person name="Lascourreges J.-F."/>
            <person name="Dessort D."/>
            <person name="Saint-Laurent S."/>
            <person name="Schraauwers B."/>
            <person name="Mas J."/>
            <person name="Magot M."/>
            <person name="Ranchou-Peyruse A."/>
        </authorList>
    </citation>
    <scope>NUCLEOTIDE SEQUENCE [LARGE SCALE GENOMIC DNA]</scope>
    <source>
        <strain evidence="3 4">Bs107</strain>
    </source>
</reference>
<feature type="transmembrane region" description="Helical" evidence="1">
    <location>
        <begin position="7"/>
        <end position="27"/>
    </location>
</feature>
<dbReference type="Pfam" id="PF04892">
    <property type="entry name" value="VanZ"/>
    <property type="match status" value="1"/>
</dbReference>
<accession>A0A2C6MIZ8</accession>
<dbReference type="NCBIfam" id="NF037970">
    <property type="entry name" value="vanZ_1"/>
    <property type="match status" value="1"/>
</dbReference>
<comment type="caution">
    <text evidence="3">The sequence shown here is derived from an EMBL/GenBank/DDBJ whole genome shotgun (WGS) entry which is preliminary data.</text>
</comment>
<feature type="transmembrane region" description="Helical" evidence="1">
    <location>
        <begin position="47"/>
        <end position="65"/>
    </location>
</feature>
<dbReference type="InterPro" id="IPR006976">
    <property type="entry name" value="VanZ-like"/>
</dbReference>
<dbReference type="AlphaFoldDB" id="A0A2C6MIZ8"/>
<name>A0A2C6MIZ8_9FIRM</name>
<dbReference type="Proteomes" id="UP000222564">
    <property type="component" value="Unassembled WGS sequence"/>
</dbReference>
<dbReference type="EMBL" id="AWQQ01000007">
    <property type="protein sequence ID" value="PHJ39822.1"/>
    <property type="molecule type" value="Genomic_DNA"/>
</dbReference>
<evidence type="ECO:0000259" key="2">
    <source>
        <dbReference type="Pfam" id="PF04892"/>
    </source>
</evidence>
<evidence type="ECO:0000256" key="1">
    <source>
        <dbReference type="SAM" id="Phobius"/>
    </source>
</evidence>
<evidence type="ECO:0000313" key="3">
    <source>
        <dbReference type="EMBL" id="PHJ39822.1"/>
    </source>
</evidence>
<proteinExistence type="predicted"/>